<dbReference type="Pfam" id="PF08797">
    <property type="entry name" value="HIRAN"/>
    <property type="match status" value="1"/>
</dbReference>
<accession>A0A939DX86</accession>
<feature type="domain" description="HIRAN" evidence="3">
    <location>
        <begin position="110"/>
        <end position="169"/>
    </location>
</feature>
<evidence type="ECO:0000313" key="5">
    <source>
        <dbReference type="Proteomes" id="UP000664385"/>
    </source>
</evidence>
<sequence length="188" mass="20425">MGLLDSIRALLGAKPPAPTAPSSPPTTRVAFRAEVVREPQESAYLDQEDHARLLQPGADGLAPLHFVRRNGALWLAEDTTGKLLNVDNRYLRRLGIWGVKVRGRTLYGGAQRLGPADLIREPDNPHDANAVAIHVEGRMIGYYNKGMAPGLAKLLDAGEPLEAVVISTDPAKVLAARPEVLAHLRRRL</sequence>
<evidence type="ECO:0000259" key="3">
    <source>
        <dbReference type="Pfam" id="PF08797"/>
    </source>
</evidence>
<dbReference type="InterPro" id="IPR014905">
    <property type="entry name" value="HIRAN"/>
</dbReference>
<dbReference type="GO" id="GO:0003676">
    <property type="term" value="F:nucleic acid binding"/>
    <property type="evidence" value="ECO:0007669"/>
    <property type="project" value="InterPro"/>
</dbReference>
<keyword evidence="2" id="KW-0378">Hydrolase</keyword>
<evidence type="ECO:0000256" key="2">
    <source>
        <dbReference type="ARBA" id="ARBA00022801"/>
    </source>
</evidence>
<reference evidence="4" key="1">
    <citation type="submission" date="2020-12" db="EMBL/GenBank/DDBJ databases">
        <title>PHA producing bacteria isolated from mangrove.</title>
        <authorList>
            <person name="Zheng W."/>
            <person name="Yu S."/>
            <person name="Huang Y."/>
        </authorList>
    </citation>
    <scope>NUCLEOTIDE SEQUENCE</scope>
    <source>
        <strain evidence="4">GN8-5</strain>
    </source>
</reference>
<dbReference type="AlphaFoldDB" id="A0A939DX86"/>
<dbReference type="GO" id="GO:0008270">
    <property type="term" value="F:zinc ion binding"/>
    <property type="evidence" value="ECO:0007669"/>
    <property type="project" value="InterPro"/>
</dbReference>
<comment type="caution">
    <text evidence="4">The sequence shown here is derived from an EMBL/GenBank/DDBJ whole genome shotgun (WGS) entry which is preliminary data.</text>
</comment>
<evidence type="ECO:0000256" key="1">
    <source>
        <dbReference type="ARBA" id="ARBA00022723"/>
    </source>
</evidence>
<dbReference type="GO" id="GO:0016818">
    <property type="term" value="F:hydrolase activity, acting on acid anhydrides, in phosphorus-containing anhydrides"/>
    <property type="evidence" value="ECO:0007669"/>
    <property type="project" value="InterPro"/>
</dbReference>
<keyword evidence="1" id="KW-0479">Metal-binding</keyword>
<organism evidence="4 5">
    <name type="scientific">Microbacterium esteraromaticum</name>
    <dbReference type="NCBI Taxonomy" id="57043"/>
    <lineage>
        <taxon>Bacteria</taxon>
        <taxon>Bacillati</taxon>
        <taxon>Actinomycetota</taxon>
        <taxon>Actinomycetes</taxon>
        <taxon>Micrococcales</taxon>
        <taxon>Microbacteriaceae</taxon>
        <taxon>Microbacterium</taxon>
    </lineage>
</organism>
<dbReference type="EMBL" id="JAEMWU010000003">
    <property type="protein sequence ID" value="MBN8206996.1"/>
    <property type="molecule type" value="Genomic_DNA"/>
</dbReference>
<name>A0A939DX86_9MICO</name>
<evidence type="ECO:0000313" key="4">
    <source>
        <dbReference type="EMBL" id="MBN8206996.1"/>
    </source>
</evidence>
<proteinExistence type="predicted"/>
<protein>
    <recommendedName>
        <fullName evidence="3">HIRAN domain-containing protein</fullName>
    </recommendedName>
</protein>
<dbReference type="Gene3D" id="3.30.70.2330">
    <property type="match status" value="1"/>
</dbReference>
<dbReference type="RefSeq" id="WP_206824794.1">
    <property type="nucleotide sequence ID" value="NZ_JAEMWU010000003.1"/>
</dbReference>
<dbReference type="Proteomes" id="UP000664385">
    <property type="component" value="Unassembled WGS sequence"/>
</dbReference>
<gene>
    <name evidence="4" type="ORF">JF543_13650</name>
</gene>